<keyword evidence="2" id="KW-1185">Reference proteome</keyword>
<reference evidence="1 2" key="1">
    <citation type="submission" date="2019-02" db="EMBL/GenBank/DDBJ databases">
        <title>Genomic Encyclopedia of Type Strains, Phase IV (KMG-IV): sequencing the most valuable type-strain genomes for metagenomic binning, comparative biology and taxonomic classification.</title>
        <authorList>
            <person name="Goeker M."/>
        </authorList>
    </citation>
    <scope>NUCLEOTIDE SEQUENCE [LARGE SCALE GENOMIC DNA]</scope>
    <source>
        <strain evidence="1 2">DSM 10617</strain>
    </source>
</reference>
<dbReference type="OrthoDB" id="8564678at2"/>
<proteinExistence type="predicted"/>
<accession>A0A4V2EUY1</accession>
<dbReference type="Proteomes" id="UP000293433">
    <property type="component" value="Unassembled WGS sequence"/>
</dbReference>
<dbReference type="Pfam" id="PF06099">
    <property type="entry name" value="Phenol_hyd_sub"/>
    <property type="match status" value="1"/>
</dbReference>
<name>A0A4V2EUY1_9BURK</name>
<dbReference type="RefSeq" id="WP_130483848.1">
    <property type="nucleotide sequence ID" value="NZ_SGWV01000014.1"/>
</dbReference>
<comment type="caution">
    <text evidence="1">The sequence shown here is derived from an EMBL/GenBank/DDBJ whole genome shotgun (WGS) entry which is preliminary data.</text>
</comment>
<organism evidence="1 2">
    <name type="scientific">Sphaerotilus mobilis</name>
    <dbReference type="NCBI Taxonomy" id="47994"/>
    <lineage>
        <taxon>Bacteria</taxon>
        <taxon>Pseudomonadati</taxon>
        <taxon>Pseudomonadota</taxon>
        <taxon>Betaproteobacteria</taxon>
        <taxon>Burkholderiales</taxon>
        <taxon>Sphaerotilaceae</taxon>
        <taxon>Sphaerotilus</taxon>
    </lineage>
</organism>
<dbReference type="EMBL" id="SGWV01000014">
    <property type="protein sequence ID" value="RZS46783.1"/>
    <property type="molecule type" value="Genomic_DNA"/>
</dbReference>
<sequence>MPHDHPAPPAQTEWPDVDLMRRYVRIQERREDGLVAFEFSIGWPELAVELLLPARAFEEFCAVNRAVVLTD</sequence>
<dbReference type="AlphaFoldDB" id="A0A4V2EUY1"/>
<evidence type="ECO:0000313" key="1">
    <source>
        <dbReference type="EMBL" id="RZS46783.1"/>
    </source>
</evidence>
<gene>
    <name evidence="1" type="ORF">EV685_4040</name>
</gene>
<dbReference type="InterPro" id="IPR010353">
    <property type="entry name" value="DmpK"/>
</dbReference>
<evidence type="ECO:0000313" key="2">
    <source>
        <dbReference type="Proteomes" id="UP000293433"/>
    </source>
</evidence>
<protein>
    <submittedName>
        <fullName evidence="1">Phenol hydroxylase P0 protein</fullName>
    </submittedName>
</protein>
<dbReference type="PIRSF" id="PIRSF000039">
    <property type="entry name" value="Phenol_monooxy_K"/>
    <property type="match status" value="1"/>
</dbReference>